<reference evidence="2" key="1">
    <citation type="submission" date="2017-09" db="EMBL/GenBank/DDBJ databases">
        <title>Depth-based differentiation of microbial function through sediment-hosted aquifers and enrichment of novel symbionts in the deep terrestrial subsurface.</title>
        <authorList>
            <person name="Probst A.J."/>
            <person name="Ladd B."/>
            <person name="Jarett J.K."/>
            <person name="Geller-Mcgrath D.E."/>
            <person name="Sieber C.M.K."/>
            <person name="Emerson J.B."/>
            <person name="Anantharaman K."/>
            <person name="Thomas B.C."/>
            <person name="Malmstrom R."/>
            <person name="Stieglmeier M."/>
            <person name="Klingl A."/>
            <person name="Woyke T."/>
            <person name="Ryan C.M."/>
            <person name="Banfield J.F."/>
        </authorList>
    </citation>
    <scope>NUCLEOTIDE SEQUENCE [LARGE SCALE GENOMIC DNA]</scope>
</reference>
<evidence type="ECO:0000313" key="1">
    <source>
        <dbReference type="EMBL" id="PIR98971.1"/>
    </source>
</evidence>
<gene>
    <name evidence="1" type="ORF">COT87_01985</name>
</gene>
<organism evidence="1 2">
    <name type="scientific">Candidatus Collierbacteria bacterium CG10_big_fil_rev_8_21_14_0_10_44_9</name>
    <dbReference type="NCBI Taxonomy" id="1974535"/>
    <lineage>
        <taxon>Bacteria</taxon>
        <taxon>Candidatus Collieribacteriota</taxon>
    </lineage>
</organism>
<protein>
    <submittedName>
        <fullName evidence="1">Uncharacterized protein</fullName>
    </submittedName>
</protein>
<evidence type="ECO:0000313" key="2">
    <source>
        <dbReference type="Proteomes" id="UP000230796"/>
    </source>
</evidence>
<dbReference type="AlphaFoldDB" id="A0A2H0VIQ4"/>
<sequence>MSIKKMIEGKCENCNPSFCCKKWGNGGSVGSCGGAVGFAMAILKSLIWPALPIYQALSLLKL</sequence>
<accession>A0A2H0VIQ4</accession>
<proteinExistence type="predicted"/>
<name>A0A2H0VIQ4_9BACT</name>
<comment type="caution">
    <text evidence="1">The sequence shown here is derived from an EMBL/GenBank/DDBJ whole genome shotgun (WGS) entry which is preliminary data.</text>
</comment>
<dbReference type="EMBL" id="PFAF01000040">
    <property type="protein sequence ID" value="PIR98971.1"/>
    <property type="molecule type" value="Genomic_DNA"/>
</dbReference>
<dbReference type="Proteomes" id="UP000230796">
    <property type="component" value="Unassembled WGS sequence"/>
</dbReference>